<dbReference type="PROSITE" id="PS50234">
    <property type="entry name" value="VWFA"/>
    <property type="match status" value="1"/>
</dbReference>
<dbReference type="InterPro" id="IPR036465">
    <property type="entry name" value="vWFA_dom_sf"/>
</dbReference>
<dbReference type="Pfam" id="PF06701">
    <property type="entry name" value="MIB_HERC2"/>
    <property type="match status" value="1"/>
</dbReference>
<dbReference type="CDD" id="cd00198">
    <property type="entry name" value="vWFA"/>
    <property type="match status" value="1"/>
</dbReference>
<evidence type="ECO:0000313" key="4">
    <source>
        <dbReference type="EMBL" id="KAH3836094.1"/>
    </source>
</evidence>
<feature type="compositionally biased region" description="Polar residues" evidence="2">
    <location>
        <begin position="161"/>
        <end position="176"/>
    </location>
</feature>
<dbReference type="EMBL" id="JAIWYP010000004">
    <property type="protein sequence ID" value="KAH3836094.1"/>
    <property type="molecule type" value="Genomic_DNA"/>
</dbReference>
<dbReference type="InterPro" id="IPR002035">
    <property type="entry name" value="VWF_A"/>
</dbReference>
<sequence length="730" mass="80227">MDLRVSDDIQEVKKANRSILKKLNEITDNGTSKYCQCSKTIAQLTNDLARLNDSVEKVRLKESATELQDAAFDKRFAGIQSQLDKLHTSVQAFLGHGDTGSGTVANYNVSPLEAASTATTRRNANKNKPDSKTSINKAPTDTKVASDKETPPRAQVEKTDSTPSRQTTTKNATSNAVMHASSARDTDHVSSTFERNTRDSRNVSANNSKSEGTKAEPSSFKPSSKVFKPNFVTSPNRPQPPEQSDNTFSSVRRLSPSEAKVIRQTEKADLIGDEDTWKILAQQALKKGQQMCRHINCVVSVLCLDTSESMSSGNAWTQVKEFVYEYLTGLTEMKSSHPLLKDEYVAIATFGHKTELKLLMTNNYDEVQQEIDGIALGGPSPLYGGLYMALAGAMSSLNARPSINGITISPKIIVLTDGRPTDLMLNAGPDIADESKMNHTMAHLTAAVEEISNRDHSLFFVGVGDYDKNFIENMTAVLESKKTYTYREGRRLARRHYLATQTDLLGLSFLVPLGNRPSTSEDAEDMKEIRDEAMRKVGGNHYRDSDDPTLPRLGTRVRRGSDWMWNNQDSGGPGTVVGHSLPAQVWVTWDINEQTNVYRYGLLGNDVVPVDEPRELIQGEKIAVGCVVKPGRDNSSTGLNSENVGVVLRIENAKALVKWDNGRKGNYSYGLDGKTEVEVCSRAAFRGQGFTIQGSSNGANEMNFGNSNINSNSNINIIRGRNNVPQCPQQ</sequence>
<gene>
    <name evidence="4" type="ORF">DPMN_109463</name>
</gene>
<dbReference type="Gene3D" id="3.40.50.410">
    <property type="entry name" value="von Willebrand factor, type A domain"/>
    <property type="match status" value="1"/>
</dbReference>
<evidence type="ECO:0000313" key="5">
    <source>
        <dbReference type="Proteomes" id="UP000828390"/>
    </source>
</evidence>
<evidence type="ECO:0000256" key="2">
    <source>
        <dbReference type="SAM" id="MobiDB-lite"/>
    </source>
</evidence>
<organism evidence="4 5">
    <name type="scientific">Dreissena polymorpha</name>
    <name type="common">Zebra mussel</name>
    <name type="synonym">Mytilus polymorpha</name>
    <dbReference type="NCBI Taxonomy" id="45954"/>
    <lineage>
        <taxon>Eukaryota</taxon>
        <taxon>Metazoa</taxon>
        <taxon>Spiralia</taxon>
        <taxon>Lophotrochozoa</taxon>
        <taxon>Mollusca</taxon>
        <taxon>Bivalvia</taxon>
        <taxon>Autobranchia</taxon>
        <taxon>Heteroconchia</taxon>
        <taxon>Euheterodonta</taxon>
        <taxon>Imparidentia</taxon>
        <taxon>Neoheterodontei</taxon>
        <taxon>Myida</taxon>
        <taxon>Dreissenoidea</taxon>
        <taxon>Dreissenidae</taxon>
        <taxon>Dreissena</taxon>
    </lineage>
</organism>
<dbReference type="GO" id="GO:0016567">
    <property type="term" value="P:protein ubiquitination"/>
    <property type="evidence" value="ECO:0007669"/>
    <property type="project" value="InterPro"/>
</dbReference>
<name>A0A9D4KAT2_DREPO</name>
<feature type="compositionally biased region" description="Polar residues" evidence="2">
    <location>
        <begin position="232"/>
        <end position="252"/>
    </location>
</feature>
<proteinExistence type="predicted"/>
<protein>
    <recommendedName>
        <fullName evidence="3">VWFA domain-containing protein</fullName>
    </recommendedName>
</protein>
<comment type="caution">
    <text evidence="4">The sequence shown here is derived from an EMBL/GenBank/DDBJ whole genome shotgun (WGS) entry which is preliminary data.</text>
</comment>
<reference evidence="4" key="1">
    <citation type="journal article" date="2019" name="bioRxiv">
        <title>The Genome of the Zebra Mussel, Dreissena polymorpha: A Resource for Invasive Species Research.</title>
        <authorList>
            <person name="McCartney M.A."/>
            <person name="Auch B."/>
            <person name="Kono T."/>
            <person name="Mallez S."/>
            <person name="Zhang Y."/>
            <person name="Obille A."/>
            <person name="Becker A."/>
            <person name="Abrahante J.E."/>
            <person name="Garbe J."/>
            <person name="Badalamenti J.P."/>
            <person name="Herman A."/>
            <person name="Mangelson H."/>
            <person name="Liachko I."/>
            <person name="Sullivan S."/>
            <person name="Sone E.D."/>
            <person name="Koren S."/>
            <person name="Silverstein K.A.T."/>
            <person name="Beckman K.B."/>
            <person name="Gohl D.M."/>
        </authorList>
    </citation>
    <scope>NUCLEOTIDE SEQUENCE</scope>
    <source>
        <strain evidence="4">Duluth1</strain>
        <tissue evidence="4">Whole animal</tissue>
    </source>
</reference>
<feature type="region of interest" description="Disordered" evidence="2">
    <location>
        <begin position="116"/>
        <end position="259"/>
    </location>
</feature>
<keyword evidence="1" id="KW-0175">Coiled coil</keyword>
<dbReference type="GO" id="GO:0004842">
    <property type="term" value="F:ubiquitin-protein transferase activity"/>
    <property type="evidence" value="ECO:0007669"/>
    <property type="project" value="InterPro"/>
</dbReference>
<dbReference type="Gene3D" id="2.30.30.40">
    <property type="entry name" value="SH3 Domains"/>
    <property type="match status" value="2"/>
</dbReference>
<dbReference type="InterPro" id="IPR037252">
    <property type="entry name" value="Mib_Herc2_sf"/>
</dbReference>
<evidence type="ECO:0000259" key="3">
    <source>
        <dbReference type="PROSITE" id="PS50234"/>
    </source>
</evidence>
<dbReference type="SMART" id="SM00327">
    <property type="entry name" value="VWA"/>
    <property type="match status" value="1"/>
</dbReference>
<dbReference type="SUPFAM" id="SSF53300">
    <property type="entry name" value="vWA-like"/>
    <property type="match status" value="1"/>
</dbReference>
<feature type="compositionally biased region" description="Low complexity" evidence="2">
    <location>
        <begin position="217"/>
        <end position="231"/>
    </location>
</feature>
<dbReference type="AlphaFoldDB" id="A0A9D4KAT2"/>
<feature type="domain" description="VWFA" evidence="3">
    <location>
        <begin position="299"/>
        <end position="502"/>
    </location>
</feature>
<accession>A0A9D4KAT2</accession>
<keyword evidence="5" id="KW-1185">Reference proteome</keyword>
<evidence type="ECO:0000256" key="1">
    <source>
        <dbReference type="SAM" id="Coils"/>
    </source>
</evidence>
<dbReference type="Proteomes" id="UP000828390">
    <property type="component" value="Unassembled WGS sequence"/>
</dbReference>
<feature type="coiled-coil region" evidence="1">
    <location>
        <begin position="9"/>
        <end position="61"/>
    </location>
</feature>
<reference evidence="4" key="2">
    <citation type="submission" date="2020-11" db="EMBL/GenBank/DDBJ databases">
        <authorList>
            <person name="McCartney M.A."/>
            <person name="Auch B."/>
            <person name="Kono T."/>
            <person name="Mallez S."/>
            <person name="Becker A."/>
            <person name="Gohl D.M."/>
            <person name="Silverstein K.A.T."/>
            <person name="Koren S."/>
            <person name="Bechman K.B."/>
            <person name="Herman A."/>
            <person name="Abrahante J.E."/>
            <person name="Garbe J."/>
        </authorList>
    </citation>
    <scope>NUCLEOTIDE SEQUENCE</scope>
    <source>
        <strain evidence="4">Duluth1</strain>
        <tissue evidence="4">Whole animal</tissue>
    </source>
</reference>
<dbReference type="OrthoDB" id="438049at2759"/>
<dbReference type="InterPro" id="IPR010606">
    <property type="entry name" value="Mib_Herc2"/>
</dbReference>
<dbReference type="Pfam" id="PF00092">
    <property type="entry name" value="VWA"/>
    <property type="match status" value="1"/>
</dbReference>
<feature type="compositionally biased region" description="Basic and acidic residues" evidence="2">
    <location>
        <begin position="144"/>
        <end position="160"/>
    </location>
</feature>
<dbReference type="SUPFAM" id="SSF159034">
    <property type="entry name" value="Mib/herc2 domain-like"/>
    <property type="match status" value="2"/>
</dbReference>
<dbReference type="GO" id="GO:0046872">
    <property type="term" value="F:metal ion binding"/>
    <property type="evidence" value="ECO:0007669"/>
    <property type="project" value="InterPro"/>
</dbReference>